<feature type="transmembrane region" description="Helical" evidence="1">
    <location>
        <begin position="44"/>
        <end position="69"/>
    </location>
</feature>
<protein>
    <submittedName>
        <fullName evidence="2">Uncharacterized protein</fullName>
    </submittedName>
</protein>
<gene>
    <name evidence="2" type="ORF">A2876_01165</name>
</gene>
<dbReference type="EMBL" id="MEXH01000002">
    <property type="protein sequence ID" value="OGC93139.1"/>
    <property type="molecule type" value="Genomic_DNA"/>
</dbReference>
<sequence>MKKIITYTLLLFHSSTLSTFAVNIPSSFFLYNPDAAGFTTPGAIISALLPNVIILAGIIFFFLILFGGFKLIVGAGQNSSPQDAAKARAALTYGVIGFLLVVASYFILQIISAQLTGDQTLINTPAL</sequence>
<evidence type="ECO:0000313" key="3">
    <source>
        <dbReference type="Proteomes" id="UP000178176"/>
    </source>
</evidence>
<comment type="caution">
    <text evidence="2">The sequence shown here is derived from an EMBL/GenBank/DDBJ whole genome shotgun (WGS) entry which is preliminary data.</text>
</comment>
<feature type="transmembrane region" description="Helical" evidence="1">
    <location>
        <begin position="90"/>
        <end position="111"/>
    </location>
</feature>
<dbReference type="InterPro" id="IPR043993">
    <property type="entry name" value="T4SS_pilin"/>
</dbReference>
<accession>A0A1F4YGN3</accession>
<keyword evidence="1" id="KW-0812">Transmembrane</keyword>
<dbReference type="AlphaFoldDB" id="A0A1F4YGN3"/>
<proteinExistence type="predicted"/>
<evidence type="ECO:0000313" key="2">
    <source>
        <dbReference type="EMBL" id="OGC93139.1"/>
    </source>
</evidence>
<reference evidence="2 3" key="1">
    <citation type="journal article" date="2016" name="Nat. Commun.">
        <title>Thousands of microbial genomes shed light on interconnected biogeochemical processes in an aquifer system.</title>
        <authorList>
            <person name="Anantharaman K."/>
            <person name="Brown C.T."/>
            <person name="Hug L.A."/>
            <person name="Sharon I."/>
            <person name="Castelle C.J."/>
            <person name="Probst A.J."/>
            <person name="Thomas B.C."/>
            <person name="Singh A."/>
            <person name="Wilkins M.J."/>
            <person name="Karaoz U."/>
            <person name="Brodie E.L."/>
            <person name="Williams K.H."/>
            <person name="Hubbard S.S."/>
            <person name="Banfield J.F."/>
        </authorList>
    </citation>
    <scope>NUCLEOTIDE SEQUENCE [LARGE SCALE GENOMIC DNA]</scope>
</reference>
<organism evidence="2 3">
    <name type="scientific">Candidatus Amesbacteria bacterium RIFCSPHIGHO2_01_FULL_48_32b</name>
    <dbReference type="NCBI Taxonomy" id="1797253"/>
    <lineage>
        <taxon>Bacteria</taxon>
        <taxon>Candidatus Amesiibacteriota</taxon>
    </lineage>
</organism>
<dbReference type="Pfam" id="PF18895">
    <property type="entry name" value="T4SS_pilin"/>
    <property type="match status" value="1"/>
</dbReference>
<dbReference type="Proteomes" id="UP000178176">
    <property type="component" value="Unassembled WGS sequence"/>
</dbReference>
<keyword evidence="1" id="KW-1133">Transmembrane helix</keyword>
<name>A0A1F4YGN3_9BACT</name>
<keyword evidence="1" id="KW-0472">Membrane</keyword>
<evidence type="ECO:0000256" key="1">
    <source>
        <dbReference type="SAM" id="Phobius"/>
    </source>
</evidence>